<accession>A0A7W6IID4</accession>
<organism evidence="1 2">
    <name type="scientific">Microvirga flocculans</name>
    <dbReference type="NCBI Taxonomy" id="217168"/>
    <lineage>
        <taxon>Bacteria</taxon>
        <taxon>Pseudomonadati</taxon>
        <taxon>Pseudomonadota</taxon>
        <taxon>Alphaproteobacteria</taxon>
        <taxon>Hyphomicrobiales</taxon>
        <taxon>Methylobacteriaceae</taxon>
        <taxon>Microvirga</taxon>
    </lineage>
</organism>
<dbReference type="Proteomes" id="UP000519439">
    <property type="component" value="Unassembled WGS sequence"/>
</dbReference>
<evidence type="ECO:0000313" key="2">
    <source>
        <dbReference type="Proteomes" id="UP000519439"/>
    </source>
</evidence>
<proteinExistence type="predicted"/>
<comment type="caution">
    <text evidence="1">The sequence shown here is derived from an EMBL/GenBank/DDBJ whole genome shotgun (WGS) entry which is preliminary data.</text>
</comment>
<evidence type="ECO:0000313" key="1">
    <source>
        <dbReference type="EMBL" id="MBB4042050.1"/>
    </source>
</evidence>
<dbReference type="AlphaFoldDB" id="A0A7W6IID4"/>
<reference evidence="1 2" key="1">
    <citation type="submission" date="2020-08" db="EMBL/GenBank/DDBJ databases">
        <title>Genomic Encyclopedia of Type Strains, Phase IV (KMG-IV): sequencing the most valuable type-strain genomes for metagenomic binning, comparative biology and taxonomic classification.</title>
        <authorList>
            <person name="Goeker M."/>
        </authorList>
    </citation>
    <scope>NUCLEOTIDE SEQUENCE [LARGE SCALE GENOMIC DNA]</scope>
    <source>
        <strain evidence="1 2">DSM 15743</strain>
    </source>
</reference>
<sequence length="109" mass="12275">MADRSTRERLPNRRPSESFDFEHGGIIYRAEYSRYPDGRVAEIFVNGEKVDSATDIAMRDCAIILSFALQHGATIDQILPALTRGHDERPLGPMGKLLEQIQEMERTGA</sequence>
<keyword evidence="2" id="KW-1185">Reference proteome</keyword>
<gene>
    <name evidence="1" type="ORF">GGR34_003735</name>
</gene>
<dbReference type="EMBL" id="JACIDC010000018">
    <property type="protein sequence ID" value="MBB4042050.1"/>
    <property type="molecule type" value="Genomic_DNA"/>
</dbReference>
<protein>
    <submittedName>
        <fullName evidence="1">Uncharacterized protein</fullName>
    </submittedName>
</protein>
<name>A0A7W6IID4_9HYPH</name>
<dbReference type="RefSeq" id="WP_035459289.1">
    <property type="nucleotide sequence ID" value="NZ_JACIDC010000018.1"/>
</dbReference>